<dbReference type="AlphaFoldDB" id="A0A392SUY5"/>
<comment type="caution">
    <text evidence="1">The sequence shown here is derived from an EMBL/GenBank/DDBJ whole genome shotgun (WGS) entry which is preliminary data.</text>
</comment>
<sequence>CAARRGVLRCAHHCGCCPVFVLQAALRAGVLCAARRA</sequence>
<dbReference type="Proteomes" id="UP000265520">
    <property type="component" value="Unassembled WGS sequence"/>
</dbReference>
<evidence type="ECO:0000313" key="1">
    <source>
        <dbReference type="EMBL" id="MCI51676.1"/>
    </source>
</evidence>
<reference evidence="1 2" key="1">
    <citation type="journal article" date="2018" name="Front. Plant Sci.">
        <title>Red Clover (Trifolium pratense) and Zigzag Clover (T. medium) - A Picture of Genomic Similarities and Differences.</title>
        <authorList>
            <person name="Dluhosova J."/>
            <person name="Istvanek J."/>
            <person name="Nedelnik J."/>
            <person name="Repkova J."/>
        </authorList>
    </citation>
    <scope>NUCLEOTIDE SEQUENCE [LARGE SCALE GENOMIC DNA]</scope>
    <source>
        <strain evidence="2">cv. 10/8</strain>
        <tissue evidence="1">Leaf</tissue>
    </source>
</reference>
<feature type="non-terminal residue" evidence="1">
    <location>
        <position position="1"/>
    </location>
</feature>
<accession>A0A392SUY5</accession>
<organism evidence="1 2">
    <name type="scientific">Trifolium medium</name>
    <dbReference type="NCBI Taxonomy" id="97028"/>
    <lineage>
        <taxon>Eukaryota</taxon>
        <taxon>Viridiplantae</taxon>
        <taxon>Streptophyta</taxon>
        <taxon>Embryophyta</taxon>
        <taxon>Tracheophyta</taxon>
        <taxon>Spermatophyta</taxon>
        <taxon>Magnoliopsida</taxon>
        <taxon>eudicotyledons</taxon>
        <taxon>Gunneridae</taxon>
        <taxon>Pentapetalae</taxon>
        <taxon>rosids</taxon>
        <taxon>fabids</taxon>
        <taxon>Fabales</taxon>
        <taxon>Fabaceae</taxon>
        <taxon>Papilionoideae</taxon>
        <taxon>50 kb inversion clade</taxon>
        <taxon>NPAAA clade</taxon>
        <taxon>Hologalegina</taxon>
        <taxon>IRL clade</taxon>
        <taxon>Trifolieae</taxon>
        <taxon>Trifolium</taxon>
    </lineage>
</organism>
<evidence type="ECO:0000313" key="2">
    <source>
        <dbReference type="Proteomes" id="UP000265520"/>
    </source>
</evidence>
<keyword evidence="2" id="KW-1185">Reference proteome</keyword>
<protein>
    <submittedName>
        <fullName evidence="1">Uncharacterized protein</fullName>
    </submittedName>
</protein>
<proteinExistence type="predicted"/>
<name>A0A392SUY5_9FABA</name>
<dbReference type="EMBL" id="LXQA010435544">
    <property type="protein sequence ID" value="MCI51676.1"/>
    <property type="molecule type" value="Genomic_DNA"/>
</dbReference>